<protein>
    <submittedName>
        <fullName evidence="7">Peptide/nickel transport system permease protein</fullName>
    </submittedName>
</protein>
<dbReference type="STRING" id="698762.SAMN00808754_3014"/>
<organism evidence="7 8">
    <name type="scientific">Thermanaeromonas toyohensis ToBE</name>
    <dbReference type="NCBI Taxonomy" id="698762"/>
    <lineage>
        <taxon>Bacteria</taxon>
        <taxon>Bacillati</taxon>
        <taxon>Bacillota</taxon>
        <taxon>Clostridia</taxon>
        <taxon>Neomoorellales</taxon>
        <taxon>Neomoorellaceae</taxon>
        <taxon>Thermanaeromonas</taxon>
    </lineage>
</organism>
<evidence type="ECO:0000313" key="8">
    <source>
        <dbReference type="Proteomes" id="UP000192569"/>
    </source>
</evidence>
<dbReference type="Pfam" id="PF00528">
    <property type="entry name" value="BPD_transp_1"/>
    <property type="match status" value="1"/>
</dbReference>
<feature type="transmembrane region" description="Helical" evidence="5">
    <location>
        <begin position="289"/>
        <end position="308"/>
    </location>
</feature>
<feature type="transmembrane region" description="Helical" evidence="5">
    <location>
        <begin position="7"/>
        <end position="24"/>
    </location>
</feature>
<comment type="similarity">
    <text evidence="5">Belongs to the binding-protein-dependent transport system permease family.</text>
</comment>
<dbReference type="Proteomes" id="UP000192569">
    <property type="component" value="Chromosome I"/>
</dbReference>
<keyword evidence="8" id="KW-1185">Reference proteome</keyword>
<dbReference type="RefSeq" id="WP_084666678.1">
    <property type="nucleotide sequence ID" value="NZ_LT838272.1"/>
</dbReference>
<keyword evidence="5" id="KW-0813">Transport</keyword>
<dbReference type="GO" id="GO:0005886">
    <property type="term" value="C:plasma membrane"/>
    <property type="evidence" value="ECO:0007669"/>
    <property type="project" value="UniProtKB-SubCell"/>
</dbReference>
<proteinExistence type="inferred from homology"/>
<accession>A0A1W1W205</accession>
<name>A0A1W1W205_9FIRM</name>
<feature type="domain" description="ABC transmembrane type-1" evidence="6">
    <location>
        <begin position="97"/>
        <end position="308"/>
    </location>
</feature>
<dbReference type="AlphaFoldDB" id="A0A1W1W205"/>
<evidence type="ECO:0000256" key="1">
    <source>
        <dbReference type="ARBA" id="ARBA00004141"/>
    </source>
</evidence>
<feature type="transmembrane region" description="Helical" evidence="5">
    <location>
        <begin position="243"/>
        <end position="269"/>
    </location>
</feature>
<reference evidence="7 8" key="1">
    <citation type="submission" date="2017-04" db="EMBL/GenBank/DDBJ databases">
        <authorList>
            <person name="Afonso C.L."/>
            <person name="Miller P.J."/>
            <person name="Scott M.A."/>
            <person name="Spackman E."/>
            <person name="Goraichik I."/>
            <person name="Dimitrov K.M."/>
            <person name="Suarez D.L."/>
            <person name="Swayne D.E."/>
        </authorList>
    </citation>
    <scope>NUCLEOTIDE SEQUENCE [LARGE SCALE GENOMIC DNA]</scope>
    <source>
        <strain evidence="7 8">ToBE</strain>
    </source>
</reference>
<dbReference type="EMBL" id="LT838272">
    <property type="protein sequence ID" value="SMB99655.1"/>
    <property type="molecule type" value="Genomic_DNA"/>
</dbReference>
<evidence type="ECO:0000313" key="7">
    <source>
        <dbReference type="EMBL" id="SMB99655.1"/>
    </source>
</evidence>
<evidence type="ECO:0000256" key="2">
    <source>
        <dbReference type="ARBA" id="ARBA00022692"/>
    </source>
</evidence>
<dbReference type="PROSITE" id="PS50928">
    <property type="entry name" value="ABC_TM1"/>
    <property type="match status" value="1"/>
</dbReference>
<sequence>MSITGKIANYVTAFFLILALNFLLPRLMPGDPLEAIYGDDALLAMTPELKAELIQRFALDRPLSEQFIAYLRALFRGDLGYSYYYHAPVASVVLRSLPWTLLIAGLALILATIAGFILGVEAGWRRGQPLDRLLLTTLMLLNGFPDFFIGVLFLLLFGVIWGLFPLGGGLTPYAGLTGFYLVLDILHHLALPLATLVLVRLVGTFLLTRNSMIITLGAAFILTARAKGCKDGRVRYYHAGRHSLLPVVTAAGLHLSHLISGTLFVEVVFSYPGLGTLLYNALLVRDYPVIQGVLLVITVTVLAINLMIDLLYRKLDPRIAYAR</sequence>
<feature type="transmembrane region" description="Helical" evidence="5">
    <location>
        <begin position="132"/>
        <end position="165"/>
    </location>
</feature>
<feature type="transmembrane region" description="Helical" evidence="5">
    <location>
        <begin position="99"/>
        <end position="120"/>
    </location>
</feature>
<dbReference type="CDD" id="cd06261">
    <property type="entry name" value="TM_PBP2"/>
    <property type="match status" value="1"/>
</dbReference>
<dbReference type="OrthoDB" id="9769919at2"/>
<dbReference type="Gene3D" id="1.10.3720.10">
    <property type="entry name" value="MetI-like"/>
    <property type="match status" value="1"/>
</dbReference>
<keyword evidence="4 5" id="KW-0472">Membrane</keyword>
<dbReference type="PANTHER" id="PTHR43376:SF1">
    <property type="entry name" value="OLIGOPEPTIDE TRANSPORT SYSTEM PERMEASE PROTEIN"/>
    <property type="match status" value="1"/>
</dbReference>
<dbReference type="PANTHER" id="PTHR43376">
    <property type="entry name" value="OLIGOPEPTIDE TRANSPORT SYSTEM PERMEASE PROTEIN"/>
    <property type="match status" value="1"/>
</dbReference>
<evidence type="ECO:0000256" key="4">
    <source>
        <dbReference type="ARBA" id="ARBA00023136"/>
    </source>
</evidence>
<evidence type="ECO:0000259" key="6">
    <source>
        <dbReference type="PROSITE" id="PS50928"/>
    </source>
</evidence>
<evidence type="ECO:0000256" key="5">
    <source>
        <dbReference type="RuleBase" id="RU363032"/>
    </source>
</evidence>
<evidence type="ECO:0000256" key="3">
    <source>
        <dbReference type="ARBA" id="ARBA00022989"/>
    </source>
</evidence>
<dbReference type="InterPro" id="IPR035906">
    <property type="entry name" value="MetI-like_sf"/>
</dbReference>
<keyword evidence="3 5" id="KW-1133">Transmembrane helix</keyword>
<feature type="transmembrane region" description="Helical" evidence="5">
    <location>
        <begin position="185"/>
        <end position="207"/>
    </location>
</feature>
<dbReference type="SUPFAM" id="SSF161098">
    <property type="entry name" value="MetI-like"/>
    <property type="match status" value="1"/>
</dbReference>
<dbReference type="InterPro" id="IPR000515">
    <property type="entry name" value="MetI-like"/>
</dbReference>
<comment type="subcellular location">
    <subcellularLocation>
        <location evidence="5">Cell membrane</location>
        <topology evidence="5">Multi-pass membrane protein</topology>
    </subcellularLocation>
    <subcellularLocation>
        <location evidence="1">Membrane</location>
        <topology evidence="1">Multi-pass membrane protein</topology>
    </subcellularLocation>
</comment>
<dbReference type="GO" id="GO:0055085">
    <property type="term" value="P:transmembrane transport"/>
    <property type="evidence" value="ECO:0007669"/>
    <property type="project" value="InterPro"/>
</dbReference>
<gene>
    <name evidence="7" type="ORF">SAMN00808754_3014</name>
</gene>
<keyword evidence="2 5" id="KW-0812">Transmembrane</keyword>